<evidence type="ECO:0000313" key="10">
    <source>
        <dbReference type="EMBL" id="HHS63567.1"/>
    </source>
</evidence>
<dbReference type="InterPro" id="IPR002078">
    <property type="entry name" value="Sigma_54_int"/>
</dbReference>
<sequence>MHILVCDDEQSQRELLAGFLKNSGYEVTTARNGLEAIELNRTKGFDLAILDLKMPEIDGIETMKQMKSIDPQTYFIILTGFGTIESAVEAIKLGAYDYLSKPIDLNKLELLIKRVYEEQMTHQEIAVLKEQIEERFKFDDFVGESAKMKEILSLIPRIARSDASVLLLGESGTGKELIARLIHKASPRRNRNFIPISCAALPETLIESELFGYERGAFSGAEKRKFGKFELADKGTLFLDEIGDLPLTVQVKLLRVLQEFTFERLGSNVPIKVDVRLICATNQDLKKKIDEGKFREDLYYRINVVNIIIPPLRERKDDIKPLVEHFLKKFARLGRKQVKGITKEALNNLLRYDWPGNVRELENVIERALVLCRGEMIGPEDVPLQSPAISKVSDSESLAAIEKNHILKVLEKTGWNLSETARLLEIHRNTLRLKIKEFDLKEPEKKKA</sequence>
<dbReference type="InterPro" id="IPR025662">
    <property type="entry name" value="Sigma_54_int_dom_ATP-bd_1"/>
</dbReference>
<dbReference type="PROSITE" id="PS50110">
    <property type="entry name" value="RESPONSE_REGULATORY"/>
    <property type="match status" value="1"/>
</dbReference>
<keyword evidence="6" id="KW-0804">Transcription</keyword>
<dbReference type="InterPro" id="IPR011006">
    <property type="entry name" value="CheY-like_superfamily"/>
</dbReference>
<dbReference type="Pfam" id="PF00158">
    <property type="entry name" value="Sigma54_activat"/>
    <property type="match status" value="1"/>
</dbReference>
<dbReference type="GO" id="GO:0043565">
    <property type="term" value="F:sequence-specific DNA binding"/>
    <property type="evidence" value="ECO:0007669"/>
    <property type="project" value="InterPro"/>
</dbReference>
<dbReference type="PANTHER" id="PTHR32071:SF119">
    <property type="entry name" value="SIGMA L-DEPENDENT TRANSCRIPTIONAL REGULATOR YPLP-RELATED"/>
    <property type="match status" value="1"/>
</dbReference>
<gene>
    <name evidence="10" type="ORF">ENV70_08185</name>
</gene>
<dbReference type="SUPFAM" id="SSF52172">
    <property type="entry name" value="CheY-like"/>
    <property type="match status" value="1"/>
</dbReference>
<name>A0A7C6EK64_UNCW3</name>
<keyword evidence="7" id="KW-0597">Phosphoprotein</keyword>
<dbReference type="AlphaFoldDB" id="A0A7C6EK64"/>
<dbReference type="PROSITE" id="PS00688">
    <property type="entry name" value="SIGMA54_INTERACT_3"/>
    <property type="match status" value="1"/>
</dbReference>
<dbReference type="InterPro" id="IPR025943">
    <property type="entry name" value="Sigma_54_int_dom_ATP-bd_2"/>
</dbReference>
<dbReference type="SUPFAM" id="SSF46689">
    <property type="entry name" value="Homeodomain-like"/>
    <property type="match status" value="1"/>
</dbReference>
<dbReference type="Pfam" id="PF02954">
    <property type="entry name" value="HTH_8"/>
    <property type="match status" value="1"/>
</dbReference>
<dbReference type="SMART" id="SM00382">
    <property type="entry name" value="AAA"/>
    <property type="match status" value="1"/>
</dbReference>
<dbReference type="CDD" id="cd00009">
    <property type="entry name" value="AAA"/>
    <property type="match status" value="1"/>
</dbReference>
<dbReference type="GO" id="GO:0005524">
    <property type="term" value="F:ATP binding"/>
    <property type="evidence" value="ECO:0007669"/>
    <property type="project" value="UniProtKB-KW"/>
</dbReference>
<evidence type="ECO:0000256" key="3">
    <source>
        <dbReference type="ARBA" id="ARBA00023015"/>
    </source>
</evidence>
<comment type="caution">
    <text evidence="10">The sequence shown here is derived from an EMBL/GenBank/DDBJ whole genome shotgun (WGS) entry which is preliminary data.</text>
</comment>
<dbReference type="InterPro" id="IPR025944">
    <property type="entry name" value="Sigma_54_int_dom_CS"/>
</dbReference>
<dbReference type="InterPro" id="IPR001789">
    <property type="entry name" value="Sig_transdc_resp-reg_receiver"/>
</dbReference>
<evidence type="ECO:0000256" key="6">
    <source>
        <dbReference type="ARBA" id="ARBA00023163"/>
    </source>
</evidence>
<accession>A0A7C6EK64</accession>
<proteinExistence type="predicted"/>
<dbReference type="PROSITE" id="PS00676">
    <property type="entry name" value="SIGMA54_INTERACT_2"/>
    <property type="match status" value="1"/>
</dbReference>
<dbReference type="Gene3D" id="3.40.50.2300">
    <property type="match status" value="1"/>
</dbReference>
<dbReference type="GO" id="GO:0000160">
    <property type="term" value="P:phosphorelay signal transduction system"/>
    <property type="evidence" value="ECO:0007669"/>
    <property type="project" value="InterPro"/>
</dbReference>
<dbReference type="EMBL" id="DTHJ01000178">
    <property type="protein sequence ID" value="HHS63567.1"/>
    <property type="molecule type" value="Genomic_DNA"/>
</dbReference>
<dbReference type="InterPro" id="IPR058031">
    <property type="entry name" value="AAA_lid_NorR"/>
</dbReference>
<dbReference type="FunFam" id="3.40.50.300:FF:000006">
    <property type="entry name" value="DNA-binding transcriptional regulator NtrC"/>
    <property type="match status" value="1"/>
</dbReference>
<keyword evidence="4" id="KW-0238">DNA-binding</keyword>
<evidence type="ECO:0000256" key="1">
    <source>
        <dbReference type="ARBA" id="ARBA00022741"/>
    </source>
</evidence>
<evidence type="ECO:0000256" key="5">
    <source>
        <dbReference type="ARBA" id="ARBA00023159"/>
    </source>
</evidence>
<dbReference type="PROSITE" id="PS50045">
    <property type="entry name" value="SIGMA54_INTERACT_4"/>
    <property type="match status" value="1"/>
</dbReference>
<organism evidence="10">
    <name type="scientific">candidate division WOR-3 bacterium</name>
    <dbReference type="NCBI Taxonomy" id="2052148"/>
    <lineage>
        <taxon>Bacteria</taxon>
        <taxon>Bacteria division WOR-3</taxon>
    </lineage>
</organism>
<dbReference type="SMART" id="SM00448">
    <property type="entry name" value="REC"/>
    <property type="match status" value="1"/>
</dbReference>
<dbReference type="Gene3D" id="1.10.8.60">
    <property type="match status" value="1"/>
</dbReference>
<protein>
    <submittedName>
        <fullName evidence="10">Sigma-54-dependent Fis family transcriptional regulator</fullName>
    </submittedName>
</protein>
<keyword evidence="2" id="KW-0067">ATP-binding</keyword>
<keyword evidence="1" id="KW-0547">Nucleotide-binding</keyword>
<feature type="domain" description="Response regulatory" evidence="9">
    <location>
        <begin position="2"/>
        <end position="116"/>
    </location>
</feature>
<dbReference type="PRINTS" id="PR01590">
    <property type="entry name" value="HTHFIS"/>
</dbReference>
<dbReference type="PANTHER" id="PTHR32071">
    <property type="entry name" value="TRANSCRIPTIONAL REGULATORY PROTEIN"/>
    <property type="match status" value="1"/>
</dbReference>
<keyword evidence="5" id="KW-0010">Activator</keyword>
<feature type="domain" description="Sigma-54 factor interaction" evidence="8">
    <location>
        <begin position="141"/>
        <end position="370"/>
    </location>
</feature>
<dbReference type="Gene3D" id="3.40.50.300">
    <property type="entry name" value="P-loop containing nucleotide triphosphate hydrolases"/>
    <property type="match status" value="1"/>
</dbReference>
<dbReference type="FunFam" id="1.10.8.60:FF:000014">
    <property type="entry name" value="DNA-binding transcriptional regulator NtrC"/>
    <property type="match status" value="1"/>
</dbReference>
<dbReference type="InterPro" id="IPR027417">
    <property type="entry name" value="P-loop_NTPase"/>
</dbReference>
<dbReference type="SUPFAM" id="SSF52540">
    <property type="entry name" value="P-loop containing nucleoside triphosphate hydrolases"/>
    <property type="match status" value="1"/>
</dbReference>
<dbReference type="PROSITE" id="PS00675">
    <property type="entry name" value="SIGMA54_INTERACT_1"/>
    <property type="match status" value="1"/>
</dbReference>
<dbReference type="InterPro" id="IPR003593">
    <property type="entry name" value="AAA+_ATPase"/>
</dbReference>
<keyword evidence="3" id="KW-0805">Transcription regulation</keyword>
<evidence type="ECO:0000256" key="7">
    <source>
        <dbReference type="PROSITE-ProRule" id="PRU00169"/>
    </source>
</evidence>
<reference evidence="10" key="1">
    <citation type="journal article" date="2020" name="mSystems">
        <title>Genome- and Community-Level Interaction Insights into Carbon Utilization and Element Cycling Functions of Hydrothermarchaeota in Hydrothermal Sediment.</title>
        <authorList>
            <person name="Zhou Z."/>
            <person name="Liu Y."/>
            <person name="Xu W."/>
            <person name="Pan J."/>
            <person name="Luo Z.H."/>
            <person name="Li M."/>
        </authorList>
    </citation>
    <scope>NUCLEOTIDE SEQUENCE [LARGE SCALE GENOMIC DNA]</scope>
    <source>
        <strain evidence="10">SpSt-783</strain>
    </source>
</reference>
<dbReference type="InterPro" id="IPR002197">
    <property type="entry name" value="HTH_Fis"/>
</dbReference>
<evidence type="ECO:0000259" key="9">
    <source>
        <dbReference type="PROSITE" id="PS50110"/>
    </source>
</evidence>
<evidence type="ECO:0000256" key="2">
    <source>
        <dbReference type="ARBA" id="ARBA00022840"/>
    </source>
</evidence>
<evidence type="ECO:0000256" key="4">
    <source>
        <dbReference type="ARBA" id="ARBA00023125"/>
    </source>
</evidence>
<dbReference type="Gene3D" id="1.10.10.60">
    <property type="entry name" value="Homeodomain-like"/>
    <property type="match status" value="1"/>
</dbReference>
<feature type="modified residue" description="4-aspartylphosphate" evidence="7">
    <location>
        <position position="51"/>
    </location>
</feature>
<evidence type="ECO:0000259" key="8">
    <source>
        <dbReference type="PROSITE" id="PS50045"/>
    </source>
</evidence>
<dbReference type="GO" id="GO:0006355">
    <property type="term" value="P:regulation of DNA-templated transcription"/>
    <property type="evidence" value="ECO:0007669"/>
    <property type="project" value="InterPro"/>
</dbReference>
<dbReference type="Pfam" id="PF25601">
    <property type="entry name" value="AAA_lid_14"/>
    <property type="match status" value="1"/>
</dbReference>
<dbReference type="InterPro" id="IPR009057">
    <property type="entry name" value="Homeodomain-like_sf"/>
</dbReference>
<dbReference type="Pfam" id="PF00072">
    <property type="entry name" value="Response_reg"/>
    <property type="match status" value="1"/>
</dbReference>